<organism evidence="2 3">
    <name type="scientific">Pseudohalioglobus sediminis</name>
    <dbReference type="NCBI Taxonomy" id="2606449"/>
    <lineage>
        <taxon>Bacteria</taxon>
        <taxon>Pseudomonadati</taxon>
        <taxon>Pseudomonadota</taxon>
        <taxon>Gammaproteobacteria</taxon>
        <taxon>Cellvibrionales</taxon>
        <taxon>Halieaceae</taxon>
        <taxon>Pseudohalioglobus</taxon>
    </lineage>
</organism>
<dbReference type="InterPro" id="IPR013545">
    <property type="entry name" value="T2SS_protein-GspG_C"/>
</dbReference>
<sequence length="248" mass="27346">MGAYLRPVYHAMEPPRLNRHLCYLLAAMLLAGCSSDVDRAREAVTDSLVIHTDLEFHELEAFPGDVVCGSFSAYTSYSEPRVEHQPFLYLRGTVDKAPSARDLKFYCSTDHSNSLLEMSGIGPFTADNDALAQITRDMTLLTAALETYYTDNHVYPTAAQGLAALVSKPEGGRPLPRYREGGYLKSVPADPFGHPYRYTEMQWGRTKGRFTLSTLGRSAQPGGGGDEADVSTEYLPYLQHIAQLLGVD</sequence>
<dbReference type="SUPFAM" id="SSF54523">
    <property type="entry name" value="Pili subunits"/>
    <property type="match status" value="1"/>
</dbReference>
<keyword evidence="3" id="KW-1185">Reference proteome</keyword>
<proteinExistence type="predicted"/>
<feature type="domain" description="Type II secretion system protein GspG C-terminal" evidence="1">
    <location>
        <begin position="134"/>
        <end position="231"/>
    </location>
</feature>
<dbReference type="PROSITE" id="PS51257">
    <property type="entry name" value="PROKAR_LIPOPROTEIN"/>
    <property type="match status" value="1"/>
</dbReference>
<accession>A0A5B0X453</accession>
<name>A0A5B0X453_9GAMM</name>
<evidence type="ECO:0000259" key="1">
    <source>
        <dbReference type="Pfam" id="PF08334"/>
    </source>
</evidence>
<dbReference type="Pfam" id="PF08334">
    <property type="entry name" value="T2SSG"/>
    <property type="match status" value="1"/>
</dbReference>
<dbReference type="InterPro" id="IPR045584">
    <property type="entry name" value="Pilin-like"/>
</dbReference>
<evidence type="ECO:0000313" key="2">
    <source>
        <dbReference type="EMBL" id="KAA1193327.1"/>
    </source>
</evidence>
<evidence type="ECO:0000313" key="3">
    <source>
        <dbReference type="Proteomes" id="UP000323708"/>
    </source>
</evidence>
<reference evidence="2 3" key="1">
    <citation type="submission" date="2019-09" db="EMBL/GenBank/DDBJ databases">
        <authorList>
            <person name="Chen X.-Y."/>
        </authorList>
    </citation>
    <scope>NUCLEOTIDE SEQUENCE [LARGE SCALE GENOMIC DNA]</scope>
    <source>
        <strain evidence="2 3">NY5</strain>
    </source>
</reference>
<dbReference type="Proteomes" id="UP000323708">
    <property type="component" value="Unassembled WGS sequence"/>
</dbReference>
<gene>
    <name evidence="2" type="ORF">F0M18_05655</name>
</gene>
<dbReference type="EMBL" id="VTUX01000002">
    <property type="protein sequence ID" value="KAA1193327.1"/>
    <property type="molecule type" value="Genomic_DNA"/>
</dbReference>
<dbReference type="AlphaFoldDB" id="A0A5B0X453"/>
<comment type="caution">
    <text evidence="2">The sequence shown here is derived from an EMBL/GenBank/DDBJ whole genome shotgun (WGS) entry which is preliminary data.</text>
</comment>
<protein>
    <recommendedName>
        <fullName evidence="1">Type II secretion system protein GspG C-terminal domain-containing protein</fullName>
    </recommendedName>
</protein>
<dbReference type="Gene3D" id="3.30.700.10">
    <property type="entry name" value="Glycoprotein, Type 4 Pilin"/>
    <property type="match status" value="1"/>
</dbReference>